<dbReference type="InterPro" id="IPR021478">
    <property type="entry name" value="DUF3131"/>
</dbReference>
<accession>A0A2T1AKE1</accession>
<feature type="chain" id="PRO_5015784908" evidence="2">
    <location>
        <begin position="25"/>
        <end position="856"/>
    </location>
</feature>
<comment type="caution">
    <text evidence="4">The sequence shown here is derived from an EMBL/GenBank/DDBJ whole genome shotgun (WGS) entry which is preliminary data.</text>
</comment>
<evidence type="ECO:0000313" key="4">
    <source>
        <dbReference type="EMBL" id="PRZ49076.1"/>
    </source>
</evidence>
<dbReference type="OrthoDB" id="7840036at2"/>
<sequence length="856" mass="92358">MKRRTFLTSAVAAGAALIPVKSFASGFIGAVAPQTYPVIAGIDASTSAPHLIAVLDAFWARNIPVTCLVSPFDDQGQPLGPQSPLARLLSGFLLGGSGIEIAPFQPELATLSQHFQARAAHDAVAALQGMLQPVERTLGLPIRVQTLACHDVASPMSPIAVRTAGVFNILCLPEESAPVRSETWQNGVARLFGGSRVDLAADAPPAEDGTTPTQTVAYLSARAFAELPLDDLEAAAAAYAERLTQQELDGTASLLPVSDLQLRDAYQFNRFVCLHVTDPLRSAGADQAGHDALVDLLAEMELPFSRGPDIEPSTPNADLGMWVPTEPPTPTEGEASSPPAPHPIRLIASQSDGTTSIRTTRPLAAGIAVRFAPSTQTRRGLDAEGVLTLPQRTIQTPVTADTLAAAFAGVDDMVVLLRPEDFATQDATDALKRHLETLRADAITTCVSINDLARRVVPKGPVPMRHRRVAAARPELVPPAGGLSERARDTLLDDAKAAWRYLDQFTHPETGLCPSTVDFSPGGRLHEAVTMWDVGSQINGLVAASQIGLISSKDFAAAIAKILPNIAGRVSQDRRLPQGWIRTDRTRWGNKNFDGSDAGRLLASLDNLRRHSTFGDQLEELVASYDLDQVIRDGEIFSVTDGALHSSYISHSAHYSALAFRRWGHQVRSPYEVFSGRSVNDGQMALLEAVVGIGPIGAEPLLLEGLELGMSDESAYLADVLFTTQLEEYRETGRMICVSEGPIDSAPWFLYQGLQLDAQSRTWAMDTVGREQEYRTPEFRDEFLAVSSKAAYLWSAMQPHDYSDRLTHYVRDTAKTQNGFASSIFVKTGRATKNYTDLNTNSIILQAIAHKLNTTG</sequence>
<dbReference type="Pfam" id="PF11329">
    <property type="entry name" value="DUF3131"/>
    <property type="match status" value="1"/>
</dbReference>
<feature type="domain" description="DUF3131" evidence="3">
    <location>
        <begin position="494"/>
        <end position="853"/>
    </location>
</feature>
<gene>
    <name evidence="4" type="ORF">CLV89_103391</name>
</gene>
<organism evidence="4 5">
    <name type="scientific">Tritonibacter scottomollicae</name>
    <name type="common">Epibacterium scottomollicae</name>
    <dbReference type="NCBI Taxonomy" id="483013"/>
    <lineage>
        <taxon>Bacteria</taxon>
        <taxon>Pseudomonadati</taxon>
        <taxon>Pseudomonadota</taxon>
        <taxon>Alphaproteobacteria</taxon>
        <taxon>Rhodobacterales</taxon>
        <taxon>Paracoccaceae</taxon>
        <taxon>Tritonibacter</taxon>
    </lineage>
</organism>
<dbReference type="Gene3D" id="1.50.10.140">
    <property type="match status" value="1"/>
</dbReference>
<dbReference type="Proteomes" id="UP000237718">
    <property type="component" value="Unassembled WGS sequence"/>
</dbReference>
<evidence type="ECO:0000313" key="5">
    <source>
        <dbReference type="Proteomes" id="UP000237718"/>
    </source>
</evidence>
<proteinExistence type="predicted"/>
<dbReference type="EMBL" id="PVUF01000003">
    <property type="protein sequence ID" value="PRZ49076.1"/>
    <property type="molecule type" value="Genomic_DNA"/>
</dbReference>
<dbReference type="RefSeq" id="WP_106163077.1">
    <property type="nucleotide sequence ID" value="NZ_PVUF01000003.1"/>
</dbReference>
<name>A0A2T1AKE1_TRISK</name>
<evidence type="ECO:0000256" key="2">
    <source>
        <dbReference type="SAM" id="SignalP"/>
    </source>
</evidence>
<feature type="signal peptide" evidence="2">
    <location>
        <begin position="1"/>
        <end position="24"/>
    </location>
</feature>
<reference evidence="4 5" key="1">
    <citation type="submission" date="2018-03" db="EMBL/GenBank/DDBJ databases">
        <title>Genomic Encyclopedia of Archaeal and Bacterial Type Strains, Phase II (KMG-II): from individual species to whole genera.</title>
        <authorList>
            <person name="Goeker M."/>
        </authorList>
    </citation>
    <scope>NUCLEOTIDE SEQUENCE [LARGE SCALE GENOMIC DNA]</scope>
    <source>
        <strain evidence="4 5">DSM 25328</strain>
    </source>
</reference>
<protein>
    <submittedName>
        <fullName evidence="4">Uncharacterized protein DUF3131</fullName>
    </submittedName>
</protein>
<feature type="region of interest" description="Disordered" evidence="1">
    <location>
        <begin position="305"/>
        <end position="340"/>
    </location>
</feature>
<keyword evidence="2" id="KW-0732">Signal</keyword>
<evidence type="ECO:0000259" key="3">
    <source>
        <dbReference type="Pfam" id="PF11329"/>
    </source>
</evidence>
<evidence type="ECO:0000256" key="1">
    <source>
        <dbReference type="SAM" id="MobiDB-lite"/>
    </source>
</evidence>
<dbReference type="AlphaFoldDB" id="A0A2T1AKE1"/>